<proteinExistence type="predicted"/>
<organism evidence="4 5">
    <name type="scientific">Daucus carota subsp. sativus</name>
    <name type="common">Carrot</name>
    <dbReference type="NCBI Taxonomy" id="79200"/>
    <lineage>
        <taxon>Eukaryota</taxon>
        <taxon>Viridiplantae</taxon>
        <taxon>Streptophyta</taxon>
        <taxon>Embryophyta</taxon>
        <taxon>Tracheophyta</taxon>
        <taxon>Spermatophyta</taxon>
        <taxon>Magnoliopsida</taxon>
        <taxon>eudicotyledons</taxon>
        <taxon>Gunneridae</taxon>
        <taxon>Pentapetalae</taxon>
        <taxon>asterids</taxon>
        <taxon>campanulids</taxon>
        <taxon>Apiales</taxon>
        <taxon>Apiaceae</taxon>
        <taxon>Apioideae</taxon>
        <taxon>Scandiceae</taxon>
        <taxon>Daucinae</taxon>
        <taxon>Daucus</taxon>
        <taxon>Daucus sect. Daucus</taxon>
    </lineage>
</organism>
<feature type="compositionally biased region" description="Basic and acidic residues" evidence="2">
    <location>
        <begin position="486"/>
        <end position="499"/>
    </location>
</feature>
<feature type="compositionally biased region" description="Polar residues" evidence="2">
    <location>
        <begin position="403"/>
        <end position="431"/>
    </location>
</feature>
<feature type="compositionally biased region" description="Low complexity" evidence="2">
    <location>
        <begin position="162"/>
        <end position="177"/>
    </location>
</feature>
<sequence>MRPVFNPRPNKVMESNNKFQTNPTSLLPQMGLISPSNLNNNNFLNLPNNQFFPNGMLPLGQFPNGFVPQNFNMGMNQFNLPQLNGQILPQNLMNQGGGISFPNGQFFVQTPMQNMGQFVQMPMGLSAPFLQNQVRGPQNPAFNGNQQFGVLNFNGVSVQSNQQQNAANGNQQLQGNSPVQPPFGSVQSQQTQNLQPQVFNNQQGNPRNDSVINNVANNGRNSQSRNFGRHPRQDRSPGFGKSQNHHVQNGKGKFKNGRGAKYLSCLNSTSRPIYKLQFPTLESTFLPLNYTEQEIKQWREARKRHYPSKSNIEKKSKKKMAESELADTEAKLRRQQLKEVLVKQAELGCEVAEIPSHYLSDSEKQVYGAEQNRAAFNKKGKFRNRPNRRGKRENDRFAKKQRLSNTDSTSTNEQNVSKQMQRTRNNNTSVVQKREPSLLQKLLSADIRRDRGRLLQVFRFMVMNSFFKYQPEKPLMFPTVIVRETEGEGKPLEQKHSHDEDDEEEGSESQVNEMEIVRNAECEVNEASAEAQEEEGEIVD</sequence>
<dbReference type="InterPro" id="IPR019496">
    <property type="entry name" value="NUFIP1_cons_dom"/>
</dbReference>
<evidence type="ECO:0000259" key="3">
    <source>
        <dbReference type="Pfam" id="PF10453"/>
    </source>
</evidence>
<evidence type="ECO:0000313" key="4">
    <source>
        <dbReference type="EMBL" id="WOG88232.1"/>
    </source>
</evidence>
<dbReference type="Pfam" id="PF10453">
    <property type="entry name" value="NUFIP1"/>
    <property type="match status" value="1"/>
</dbReference>
<reference evidence="4" key="2">
    <citation type="submission" date="2022-03" db="EMBL/GenBank/DDBJ databases">
        <title>Draft title - Genomic analysis of global carrot germplasm unveils the trajectory of domestication and the origin of high carotenoid orange carrot.</title>
        <authorList>
            <person name="Iorizzo M."/>
            <person name="Ellison S."/>
            <person name="Senalik D."/>
            <person name="Macko-Podgorni A."/>
            <person name="Grzebelus D."/>
            <person name="Bostan H."/>
            <person name="Rolling W."/>
            <person name="Curaba J."/>
            <person name="Simon P."/>
        </authorList>
    </citation>
    <scope>NUCLEOTIDE SEQUENCE</scope>
    <source>
        <tissue evidence="4">Leaf</tissue>
    </source>
</reference>
<dbReference type="AlphaFoldDB" id="A0AAF1APM6"/>
<evidence type="ECO:0000313" key="5">
    <source>
        <dbReference type="Proteomes" id="UP000077755"/>
    </source>
</evidence>
<evidence type="ECO:0000256" key="1">
    <source>
        <dbReference type="SAM" id="Coils"/>
    </source>
</evidence>
<feature type="region of interest" description="Disordered" evidence="2">
    <location>
        <begin position="486"/>
        <end position="514"/>
    </location>
</feature>
<gene>
    <name evidence="4" type="ORF">DCAR_0207466</name>
</gene>
<dbReference type="PANTHER" id="PTHR13309:SF0">
    <property type="entry name" value="FMR1-INTERACTING PROTEIN NUFIP1"/>
    <property type="match status" value="1"/>
</dbReference>
<feature type="region of interest" description="Disordered" evidence="2">
    <location>
        <begin position="373"/>
        <end position="433"/>
    </location>
</feature>
<evidence type="ECO:0000256" key="2">
    <source>
        <dbReference type="SAM" id="MobiDB-lite"/>
    </source>
</evidence>
<dbReference type="PANTHER" id="PTHR13309">
    <property type="entry name" value="NUCLEAR FRAGILE X MENTAL RETARDATION PROTEIN INTERACTING PROTEIN 1"/>
    <property type="match status" value="1"/>
</dbReference>
<feature type="region of interest" description="Disordered" evidence="2">
    <location>
        <begin position="162"/>
        <end position="258"/>
    </location>
</feature>
<dbReference type="GO" id="GO:0005634">
    <property type="term" value="C:nucleus"/>
    <property type="evidence" value="ECO:0007669"/>
    <property type="project" value="TreeGrafter"/>
</dbReference>
<accession>A0AAF1APM6</accession>
<dbReference type="InterPro" id="IPR039136">
    <property type="entry name" value="NUFIP1-like"/>
</dbReference>
<feature type="compositionally biased region" description="Basic residues" evidence="2">
    <location>
        <begin position="376"/>
        <end position="391"/>
    </location>
</feature>
<feature type="domain" description="FMR1-interacting protein 1 conserved" evidence="3">
    <location>
        <begin position="289"/>
        <end position="322"/>
    </location>
</feature>
<feature type="region of interest" description="Disordered" evidence="2">
    <location>
        <begin position="1"/>
        <end position="21"/>
    </location>
</feature>
<keyword evidence="1" id="KW-0175">Coiled coil</keyword>
<dbReference type="Proteomes" id="UP000077755">
    <property type="component" value="Chromosome 2"/>
</dbReference>
<dbReference type="GO" id="GO:0000492">
    <property type="term" value="P:box C/D snoRNP assembly"/>
    <property type="evidence" value="ECO:0007669"/>
    <property type="project" value="TreeGrafter"/>
</dbReference>
<reference evidence="4" key="1">
    <citation type="journal article" date="2016" name="Nat. Genet.">
        <title>A high-quality carrot genome assembly provides new insights into carotenoid accumulation and asterid genome evolution.</title>
        <authorList>
            <person name="Iorizzo M."/>
            <person name="Ellison S."/>
            <person name="Senalik D."/>
            <person name="Zeng P."/>
            <person name="Satapoomin P."/>
            <person name="Huang J."/>
            <person name="Bowman M."/>
            <person name="Iovene M."/>
            <person name="Sanseverino W."/>
            <person name="Cavagnaro P."/>
            <person name="Yildiz M."/>
            <person name="Macko-Podgorni A."/>
            <person name="Moranska E."/>
            <person name="Grzebelus E."/>
            <person name="Grzebelus D."/>
            <person name="Ashrafi H."/>
            <person name="Zheng Z."/>
            <person name="Cheng S."/>
            <person name="Spooner D."/>
            <person name="Van Deynze A."/>
            <person name="Simon P."/>
        </authorList>
    </citation>
    <scope>NUCLEOTIDE SEQUENCE</scope>
    <source>
        <tissue evidence="4">Leaf</tissue>
    </source>
</reference>
<feature type="compositionally biased region" description="Polar residues" evidence="2">
    <location>
        <begin position="185"/>
        <end position="226"/>
    </location>
</feature>
<feature type="coiled-coil region" evidence="1">
    <location>
        <begin position="311"/>
        <end position="338"/>
    </location>
</feature>
<keyword evidence="5" id="KW-1185">Reference proteome</keyword>
<dbReference type="EMBL" id="CP093344">
    <property type="protein sequence ID" value="WOG88232.1"/>
    <property type="molecule type" value="Genomic_DNA"/>
</dbReference>
<dbReference type="GO" id="GO:0003723">
    <property type="term" value="F:RNA binding"/>
    <property type="evidence" value="ECO:0007669"/>
    <property type="project" value="InterPro"/>
</dbReference>
<name>A0AAF1APM6_DAUCS</name>
<protein>
    <recommendedName>
        <fullName evidence="3">FMR1-interacting protein 1 conserved domain-containing protein</fullName>
    </recommendedName>
</protein>